<reference evidence="1" key="1">
    <citation type="submission" date="2016-01" db="EMBL/GenBank/DDBJ databases">
        <authorList>
            <person name="Peeters C."/>
        </authorList>
    </citation>
    <scope>NUCLEOTIDE SEQUENCE [LARGE SCALE GENOMIC DNA]</scope>
    <source>
        <strain evidence="1">LMG 22940</strain>
    </source>
</reference>
<dbReference type="AlphaFoldDB" id="A0A158KW73"/>
<proteinExistence type="predicted"/>
<sequence length="146" mass="16648">MRISITQALQNYFSKSYLDQALFVHKFSAWKAGGEYDSFLFGKDSAYVRPEVDGRQYMLRHVHLVPLADGTQLDSWNRAWVKRGRKTSDRALIYVDDDNGGYLLITILDEPDAHEIARMKTARDREIMEGFAHVAAAFMEDGTVLG</sequence>
<name>A0A158KW73_9BURK</name>
<dbReference type="RefSeq" id="WP_087649457.1">
    <property type="nucleotide sequence ID" value="NZ_FCON02000185.1"/>
</dbReference>
<dbReference type="Proteomes" id="UP000054770">
    <property type="component" value="Unassembled WGS sequence"/>
</dbReference>
<dbReference type="EMBL" id="FCON02000185">
    <property type="protein sequence ID" value="SAL85347.1"/>
    <property type="molecule type" value="Genomic_DNA"/>
</dbReference>
<evidence type="ECO:0000313" key="1">
    <source>
        <dbReference type="EMBL" id="SAL85347.1"/>
    </source>
</evidence>
<dbReference type="InterPro" id="IPR020353">
    <property type="entry name" value="Toxin_YafO"/>
</dbReference>
<dbReference type="OrthoDB" id="8613396at2"/>
<evidence type="ECO:0008006" key="3">
    <source>
        <dbReference type="Google" id="ProtNLM"/>
    </source>
</evidence>
<organism evidence="1 2">
    <name type="scientific">Caballeronia choica</name>
    <dbReference type="NCBI Taxonomy" id="326476"/>
    <lineage>
        <taxon>Bacteria</taxon>
        <taxon>Pseudomonadati</taxon>
        <taxon>Pseudomonadota</taxon>
        <taxon>Betaproteobacteria</taxon>
        <taxon>Burkholderiales</taxon>
        <taxon>Burkholderiaceae</taxon>
        <taxon>Caballeronia</taxon>
    </lineage>
</organism>
<gene>
    <name evidence="1" type="ORF">AWB68_07648</name>
</gene>
<dbReference type="Pfam" id="PF13957">
    <property type="entry name" value="YafO_toxin"/>
    <property type="match status" value="1"/>
</dbReference>
<protein>
    <recommendedName>
        <fullName evidence="3">Toxin YafO</fullName>
    </recommendedName>
</protein>
<accession>A0A158KW73</accession>
<comment type="caution">
    <text evidence="1">The sequence shown here is derived from an EMBL/GenBank/DDBJ whole genome shotgun (WGS) entry which is preliminary data.</text>
</comment>
<keyword evidence="2" id="KW-1185">Reference proteome</keyword>
<evidence type="ECO:0000313" key="2">
    <source>
        <dbReference type="Proteomes" id="UP000054770"/>
    </source>
</evidence>